<keyword evidence="1" id="KW-0812">Transmembrane</keyword>
<name>A0A914PRK5_9BILA</name>
<keyword evidence="2" id="KW-1185">Reference proteome</keyword>
<dbReference type="WBParaSite" id="PDA_v2.g18776.t1">
    <property type="protein sequence ID" value="PDA_v2.g18776.t1"/>
    <property type="gene ID" value="PDA_v2.g18776"/>
</dbReference>
<keyword evidence="1" id="KW-0472">Membrane</keyword>
<feature type="transmembrane region" description="Helical" evidence="1">
    <location>
        <begin position="57"/>
        <end position="82"/>
    </location>
</feature>
<dbReference type="AlphaFoldDB" id="A0A914PRK5"/>
<evidence type="ECO:0000313" key="3">
    <source>
        <dbReference type="WBParaSite" id="PDA_v2.g18776.t1"/>
    </source>
</evidence>
<sequence length="164" mass="18499">MVNHSELCQEASDIHRSKIYIFIMALVVILNSIGLVLLINTAIFLVKTKKISFNLRFLLGSITVALIGRDVLTAVRALYRIFLAIFVTDECGFISTNYFCVLESAITAVPFNVALYSFPVISAERLLATLFRKIDEKQIFKNLVFIAVVITVCEYFLAKFRYAG</sequence>
<feature type="transmembrane region" description="Helical" evidence="1">
    <location>
        <begin position="20"/>
        <end position="45"/>
    </location>
</feature>
<feature type="transmembrane region" description="Helical" evidence="1">
    <location>
        <begin position="139"/>
        <end position="158"/>
    </location>
</feature>
<dbReference type="Proteomes" id="UP000887578">
    <property type="component" value="Unplaced"/>
</dbReference>
<keyword evidence="1" id="KW-1133">Transmembrane helix</keyword>
<accession>A0A914PRK5</accession>
<organism evidence="2 3">
    <name type="scientific">Panagrolaimus davidi</name>
    <dbReference type="NCBI Taxonomy" id="227884"/>
    <lineage>
        <taxon>Eukaryota</taxon>
        <taxon>Metazoa</taxon>
        <taxon>Ecdysozoa</taxon>
        <taxon>Nematoda</taxon>
        <taxon>Chromadorea</taxon>
        <taxon>Rhabditida</taxon>
        <taxon>Tylenchina</taxon>
        <taxon>Panagrolaimomorpha</taxon>
        <taxon>Panagrolaimoidea</taxon>
        <taxon>Panagrolaimidae</taxon>
        <taxon>Panagrolaimus</taxon>
    </lineage>
</organism>
<proteinExistence type="predicted"/>
<protein>
    <submittedName>
        <fullName evidence="3">G-protein coupled receptors family 1 profile domain-containing protein</fullName>
    </submittedName>
</protein>
<evidence type="ECO:0000256" key="1">
    <source>
        <dbReference type="SAM" id="Phobius"/>
    </source>
</evidence>
<evidence type="ECO:0000313" key="2">
    <source>
        <dbReference type="Proteomes" id="UP000887578"/>
    </source>
</evidence>
<reference evidence="3" key="1">
    <citation type="submission" date="2022-11" db="UniProtKB">
        <authorList>
            <consortium name="WormBaseParasite"/>
        </authorList>
    </citation>
    <scope>IDENTIFICATION</scope>
</reference>